<gene>
    <name evidence="8" type="ORF">C1872_02535</name>
</gene>
<comment type="caution">
    <text evidence="8">The sequence shown here is derived from an EMBL/GenBank/DDBJ whole genome shotgun (WGS) entry which is preliminary data.</text>
</comment>
<dbReference type="PANTHER" id="PTHR43549">
    <property type="entry name" value="MULTIDRUG RESISTANCE PROTEIN YPNP-RELATED"/>
    <property type="match status" value="1"/>
</dbReference>
<evidence type="ECO:0000256" key="3">
    <source>
        <dbReference type="ARBA" id="ARBA00022475"/>
    </source>
</evidence>
<reference evidence="8 9" key="1">
    <citation type="journal article" date="2018" name="Elife">
        <title>Discovery and characterization of a prevalent human gut bacterial enzyme sufficient for the inactivation of a family of plant toxins.</title>
        <authorList>
            <person name="Koppel N."/>
            <person name="Bisanz J.E."/>
            <person name="Pandelia M.E."/>
            <person name="Turnbaugh P.J."/>
            <person name="Balskus E.P."/>
        </authorList>
    </citation>
    <scope>NUCLEOTIDE SEQUENCE [LARGE SCALE GENOMIC DNA]</scope>
    <source>
        <strain evidence="8 9">MR1 #12</strain>
    </source>
</reference>
<protein>
    <recommendedName>
        <fullName evidence="10">MATE family efflux transporter</fullName>
    </recommendedName>
</protein>
<dbReference type="AlphaFoldDB" id="A0A369NHH5"/>
<dbReference type="Proteomes" id="UP000253752">
    <property type="component" value="Unassembled WGS sequence"/>
</dbReference>
<dbReference type="GO" id="GO:0005886">
    <property type="term" value="C:plasma membrane"/>
    <property type="evidence" value="ECO:0007669"/>
    <property type="project" value="UniProtKB-SubCell"/>
</dbReference>
<evidence type="ECO:0000256" key="5">
    <source>
        <dbReference type="ARBA" id="ARBA00022989"/>
    </source>
</evidence>
<name>A0A369NHH5_EGGLN</name>
<organism evidence="8 9">
    <name type="scientific">Eggerthella lenta</name>
    <name type="common">Eubacterium lentum</name>
    <dbReference type="NCBI Taxonomy" id="84112"/>
    <lineage>
        <taxon>Bacteria</taxon>
        <taxon>Bacillati</taxon>
        <taxon>Actinomycetota</taxon>
        <taxon>Coriobacteriia</taxon>
        <taxon>Eggerthellales</taxon>
        <taxon>Eggerthellaceae</taxon>
        <taxon>Eggerthella</taxon>
    </lineage>
</organism>
<evidence type="ECO:0000256" key="1">
    <source>
        <dbReference type="ARBA" id="ARBA00004651"/>
    </source>
</evidence>
<accession>A0A369NHH5</accession>
<proteinExistence type="predicted"/>
<comment type="subcellular location">
    <subcellularLocation>
        <location evidence="1">Cell membrane</location>
        <topology evidence="1">Multi-pass membrane protein</topology>
    </subcellularLocation>
</comment>
<keyword evidence="4" id="KW-0812">Transmembrane</keyword>
<dbReference type="GO" id="GO:0042910">
    <property type="term" value="F:xenobiotic transmembrane transporter activity"/>
    <property type="evidence" value="ECO:0007669"/>
    <property type="project" value="InterPro"/>
</dbReference>
<evidence type="ECO:0000256" key="2">
    <source>
        <dbReference type="ARBA" id="ARBA00022448"/>
    </source>
</evidence>
<keyword evidence="5" id="KW-1133">Transmembrane helix</keyword>
<evidence type="ECO:0000256" key="4">
    <source>
        <dbReference type="ARBA" id="ARBA00022692"/>
    </source>
</evidence>
<keyword evidence="2" id="KW-0813">Transport</keyword>
<dbReference type="Pfam" id="PF01554">
    <property type="entry name" value="MatE"/>
    <property type="match status" value="1"/>
</dbReference>
<evidence type="ECO:0000313" key="9">
    <source>
        <dbReference type="Proteomes" id="UP000253752"/>
    </source>
</evidence>
<evidence type="ECO:0008006" key="10">
    <source>
        <dbReference type="Google" id="ProtNLM"/>
    </source>
</evidence>
<dbReference type="EMBL" id="PPTX01000002">
    <property type="protein sequence ID" value="RDB81570.1"/>
    <property type="molecule type" value="Genomic_DNA"/>
</dbReference>
<dbReference type="InterPro" id="IPR052031">
    <property type="entry name" value="Membrane_Transporter-Flippase"/>
</dbReference>
<evidence type="ECO:0000256" key="6">
    <source>
        <dbReference type="ARBA" id="ARBA00023136"/>
    </source>
</evidence>
<keyword evidence="3" id="KW-1003">Cell membrane</keyword>
<dbReference type="GO" id="GO:0015297">
    <property type="term" value="F:antiporter activity"/>
    <property type="evidence" value="ECO:0007669"/>
    <property type="project" value="InterPro"/>
</dbReference>
<sequence>MESSQRDISDERDARRPDGRDELDKSNSPATRPKRNRRDKRDNGIDMLNGPLPGKILRFAIPLALSSILQQLLNSADASIAGQFVSSFSLAGIGGVNPVTAMFVNLFVGLSIGANVVVAMHVGAGEFHSIKKSVHTAMALSLIAGWPWGRPGSPWPPGCWTPSACPKTPSPTRSPMCGFTSAPFRSSPSTTSGRRYCGPTAMRNDRCMPSLPPLW</sequence>
<evidence type="ECO:0000313" key="8">
    <source>
        <dbReference type="EMBL" id="RDB81570.1"/>
    </source>
</evidence>
<evidence type="ECO:0000256" key="7">
    <source>
        <dbReference type="SAM" id="MobiDB-lite"/>
    </source>
</evidence>
<keyword evidence="6" id="KW-0472">Membrane</keyword>
<dbReference type="InterPro" id="IPR002528">
    <property type="entry name" value="MATE_fam"/>
</dbReference>
<dbReference type="PANTHER" id="PTHR43549:SF3">
    <property type="entry name" value="MULTIDRUG RESISTANCE PROTEIN YPNP-RELATED"/>
    <property type="match status" value="1"/>
</dbReference>
<feature type="compositionally biased region" description="Basic and acidic residues" evidence="7">
    <location>
        <begin position="1"/>
        <end position="25"/>
    </location>
</feature>
<feature type="region of interest" description="Disordered" evidence="7">
    <location>
        <begin position="1"/>
        <end position="47"/>
    </location>
</feature>